<comment type="similarity">
    <text evidence="6">Belongs to the even-skipped homeobox family.</text>
</comment>
<dbReference type="PROSITE" id="PS00027">
    <property type="entry name" value="HOMEOBOX_1"/>
    <property type="match status" value="1"/>
</dbReference>
<dbReference type="Gene3D" id="1.10.10.60">
    <property type="entry name" value="Homeodomain-like"/>
    <property type="match status" value="1"/>
</dbReference>
<feature type="region of interest" description="Disordered" evidence="9">
    <location>
        <begin position="232"/>
        <end position="251"/>
    </location>
</feature>
<dbReference type="STRING" id="136037.A0A067QQF6"/>
<dbReference type="Pfam" id="PF00046">
    <property type="entry name" value="Homeodomain"/>
    <property type="match status" value="1"/>
</dbReference>
<dbReference type="Proteomes" id="UP000027135">
    <property type="component" value="Unassembled WGS sequence"/>
</dbReference>
<evidence type="ECO:0000256" key="6">
    <source>
        <dbReference type="ARBA" id="ARBA00038449"/>
    </source>
</evidence>
<dbReference type="InParanoid" id="A0A067QQF6"/>
<dbReference type="InterPro" id="IPR009057">
    <property type="entry name" value="Homeodomain-like_sf"/>
</dbReference>
<dbReference type="SMART" id="SM00389">
    <property type="entry name" value="HOX"/>
    <property type="match status" value="1"/>
</dbReference>
<keyword evidence="4 7" id="KW-0371">Homeobox</keyword>
<dbReference type="PANTHER" id="PTHR46294">
    <property type="entry name" value="SEGMENTATION PROTEIN EVEN-SKIPPED"/>
    <property type="match status" value="1"/>
</dbReference>
<dbReference type="CDD" id="cd00086">
    <property type="entry name" value="homeodomain"/>
    <property type="match status" value="1"/>
</dbReference>
<keyword evidence="3 7" id="KW-0238">DNA-binding</keyword>
<dbReference type="eggNOG" id="KOG0844">
    <property type="taxonomic scope" value="Eukaryota"/>
</dbReference>
<accession>A0A067QQF6</accession>
<sequence>MLDIIHRVVSHNKTFRELDLMETSSFQGTPQSMNPLESFRVLQQSGGALDHRQNATSHAAEDFSISGSKSHHHHHKTTTATVVVDLLPPAYTSVLGHSHLQGPPSSPQKGKVDTLIDALSGHGHTEGREKPGAEIKRRKILAPCGRNCKHRFFPRTYGALDLSCGAREPTAGRWLLSRQPPGARPTCHGHHFVRSAGDIDTTRSETALLMYPTTQIQLQKLVAANKKLQIDHERSEGDHGSSGGGGGSSAVAEQNIRRYRTAFTREQLGRLEEEFYKENYVSRPRRCELASQLNLPESTIKVWFQNRRMKDKRQRMAMAWPYAVYTDPVFAASILQAAAASAGGIPSIAAAAYSPYSYYHPLHRYNPFPPPVPPSPLHRPQPYLSHRQSSPPPLLTTSNAAVPSLGAELNLPNMPILRPSAFPVRGSSPAHSTRSENSSPTLSPPSANTDEGNCDGSPSCRCGIVNCVTGDGKNSDYSSSAPPASLIMTTALKGPHAEPPKLFQPYKSDLTERATSESHSVRIFSVHAPLRPITDLFRNNSDCHLFHLRCFSSLKRCLITKATSGRVNINDQGIRDGRDMQQASGRGELTPNFGSLKPALEKAACEIPEHQSLFNLGAESEAPNRKARPTKEWIKLA</sequence>
<dbReference type="GO" id="GO:0005634">
    <property type="term" value="C:nucleus"/>
    <property type="evidence" value="ECO:0007669"/>
    <property type="project" value="UniProtKB-SubCell"/>
</dbReference>
<evidence type="ECO:0000256" key="1">
    <source>
        <dbReference type="ARBA" id="ARBA00004123"/>
    </source>
</evidence>
<protein>
    <submittedName>
        <fullName evidence="11">Segmentation protein even-skipped</fullName>
    </submittedName>
</protein>
<feature type="region of interest" description="Disordered" evidence="9">
    <location>
        <begin position="370"/>
        <end position="399"/>
    </location>
</feature>
<feature type="region of interest" description="Disordered" evidence="9">
    <location>
        <begin position="420"/>
        <end position="455"/>
    </location>
</feature>
<keyword evidence="12" id="KW-1185">Reference proteome</keyword>
<gene>
    <name evidence="11" type="ORF">L798_13588</name>
</gene>
<dbReference type="FunFam" id="1.10.10.60:FF:000256">
    <property type="entry name" value="Even-skipped homeobox 1"/>
    <property type="match status" value="1"/>
</dbReference>
<evidence type="ECO:0000256" key="8">
    <source>
        <dbReference type="RuleBase" id="RU000682"/>
    </source>
</evidence>
<feature type="region of interest" description="Disordered" evidence="9">
    <location>
        <begin position="616"/>
        <end position="637"/>
    </location>
</feature>
<dbReference type="InterPro" id="IPR001356">
    <property type="entry name" value="HD"/>
</dbReference>
<dbReference type="AlphaFoldDB" id="A0A067QQF6"/>
<evidence type="ECO:0000313" key="11">
    <source>
        <dbReference type="EMBL" id="KDR12055.1"/>
    </source>
</evidence>
<proteinExistence type="inferred from homology"/>
<feature type="compositionally biased region" description="Polar residues" evidence="9">
    <location>
        <begin position="429"/>
        <end position="451"/>
    </location>
</feature>
<dbReference type="SUPFAM" id="SSF46689">
    <property type="entry name" value="Homeodomain-like"/>
    <property type="match status" value="1"/>
</dbReference>
<name>A0A067QQF6_ZOONE</name>
<organism evidence="11 12">
    <name type="scientific">Zootermopsis nevadensis</name>
    <name type="common">Dampwood termite</name>
    <dbReference type="NCBI Taxonomy" id="136037"/>
    <lineage>
        <taxon>Eukaryota</taxon>
        <taxon>Metazoa</taxon>
        <taxon>Ecdysozoa</taxon>
        <taxon>Arthropoda</taxon>
        <taxon>Hexapoda</taxon>
        <taxon>Insecta</taxon>
        <taxon>Pterygota</taxon>
        <taxon>Neoptera</taxon>
        <taxon>Polyneoptera</taxon>
        <taxon>Dictyoptera</taxon>
        <taxon>Blattodea</taxon>
        <taxon>Blattoidea</taxon>
        <taxon>Termitoidae</taxon>
        <taxon>Termopsidae</taxon>
        <taxon>Zootermopsis</taxon>
    </lineage>
</organism>
<dbReference type="GO" id="GO:0000981">
    <property type="term" value="F:DNA-binding transcription factor activity, RNA polymerase II-specific"/>
    <property type="evidence" value="ECO:0007669"/>
    <property type="project" value="InterPro"/>
</dbReference>
<feature type="compositionally biased region" description="Pro residues" evidence="9">
    <location>
        <begin position="370"/>
        <end position="379"/>
    </location>
</feature>
<evidence type="ECO:0000259" key="10">
    <source>
        <dbReference type="PROSITE" id="PS50071"/>
    </source>
</evidence>
<feature type="region of interest" description="Disordered" evidence="9">
    <location>
        <begin position="47"/>
        <end position="77"/>
    </location>
</feature>
<reference evidence="11 12" key="1">
    <citation type="journal article" date="2014" name="Nat. Commun.">
        <title>Molecular traces of alternative social organization in a termite genome.</title>
        <authorList>
            <person name="Terrapon N."/>
            <person name="Li C."/>
            <person name="Robertson H.M."/>
            <person name="Ji L."/>
            <person name="Meng X."/>
            <person name="Booth W."/>
            <person name="Chen Z."/>
            <person name="Childers C.P."/>
            <person name="Glastad K.M."/>
            <person name="Gokhale K."/>
            <person name="Gowin J."/>
            <person name="Gronenberg W."/>
            <person name="Hermansen R.A."/>
            <person name="Hu H."/>
            <person name="Hunt B.G."/>
            <person name="Huylmans A.K."/>
            <person name="Khalil S.M."/>
            <person name="Mitchell R.D."/>
            <person name="Munoz-Torres M.C."/>
            <person name="Mustard J.A."/>
            <person name="Pan H."/>
            <person name="Reese J.T."/>
            <person name="Scharf M.E."/>
            <person name="Sun F."/>
            <person name="Vogel H."/>
            <person name="Xiao J."/>
            <person name="Yang W."/>
            <person name="Yang Z."/>
            <person name="Yang Z."/>
            <person name="Zhou J."/>
            <person name="Zhu J."/>
            <person name="Brent C.S."/>
            <person name="Elsik C.G."/>
            <person name="Goodisman M.A."/>
            <person name="Liberles D.A."/>
            <person name="Roe R.M."/>
            <person name="Vargo E.L."/>
            <person name="Vilcinskas A."/>
            <person name="Wang J."/>
            <person name="Bornberg-Bauer E."/>
            <person name="Korb J."/>
            <person name="Zhang G."/>
            <person name="Liebig J."/>
        </authorList>
    </citation>
    <scope>NUCLEOTIDE SEQUENCE [LARGE SCALE GENOMIC DNA]</scope>
    <source>
        <tissue evidence="11">Whole organism</tissue>
    </source>
</reference>
<dbReference type="GO" id="GO:0000978">
    <property type="term" value="F:RNA polymerase II cis-regulatory region sequence-specific DNA binding"/>
    <property type="evidence" value="ECO:0007669"/>
    <property type="project" value="TreeGrafter"/>
</dbReference>
<dbReference type="PANTHER" id="PTHR46294:SF4">
    <property type="entry name" value="SEGMENTATION PROTEIN EVEN-SKIPPED"/>
    <property type="match status" value="1"/>
</dbReference>
<evidence type="ECO:0000256" key="5">
    <source>
        <dbReference type="ARBA" id="ARBA00023242"/>
    </source>
</evidence>
<evidence type="ECO:0000256" key="4">
    <source>
        <dbReference type="ARBA" id="ARBA00023155"/>
    </source>
</evidence>
<evidence type="ECO:0000256" key="3">
    <source>
        <dbReference type="ARBA" id="ARBA00023125"/>
    </source>
</evidence>
<evidence type="ECO:0000313" key="12">
    <source>
        <dbReference type="Proteomes" id="UP000027135"/>
    </source>
</evidence>
<evidence type="ECO:0000256" key="9">
    <source>
        <dbReference type="SAM" id="MobiDB-lite"/>
    </source>
</evidence>
<evidence type="ECO:0000256" key="2">
    <source>
        <dbReference type="ARBA" id="ARBA00022473"/>
    </source>
</evidence>
<dbReference type="InterPro" id="IPR052002">
    <property type="entry name" value="Even-skipped_HD"/>
</dbReference>
<feature type="domain" description="Homeobox" evidence="10">
    <location>
        <begin position="254"/>
        <end position="314"/>
    </location>
</feature>
<dbReference type="InterPro" id="IPR017970">
    <property type="entry name" value="Homeobox_CS"/>
</dbReference>
<keyword evidence="2" id="KW-0217">Developmental protein</keyword>
<comment type="subcellular location">
    <subcellularLocation>
        <location evidence="1 7 8">Nucleus</location>
    </subcellularLocation>
</comment>
<dbReference type="EMBL" id="KK853050">
    <property type="protein sequence ID" value="KDR12055.1"/>
    <property type="molecule type" value="Genomic_DNA"/>
</dbReference>
<dbReference type="PROSITE" id="PS50071">
    <property type="entry name" value="HOMEOBOX_2"/>
    <property type="match status" value="1"/>
</dbReference>
<evidence type="ECO:0000256" key="7">
    <source>
        <dbReference type="PROSITE-ProRule" id="PRU00108"/>
    </source>
</evidence>
<keyword evidence="5 7" id="KW-0539">Nucleus</keyword>
<feature type="DNA-binding region" description="Homeobox" evidence="7">
    <location>
        <begin position="256"/>
        <end position="315"/>
    </location>
</feature>